<feature type="non-terminal residue" evidence="3">
    <location>
        <position position="1"/>
    </location>
</feature>
<evidence type="ECO:0000313" key="3">
    <source>
        <dbReference type="EMBL" id="SVB06165.1"/>
    </source>
</evidence>
<dbReference type="Pfam" id="PF01408">
    <property type="entry name" value="GFO_IDH_MocA"/>
    <property type="match status" value="1"/>
</dbReference>
<name>A0A382AXB2_9ZZZZ</name>
<dbReference type="GO" id="GO:0000166">
    <property type="term" value="F:nucleotide binding"/>
    <property type="evidence" value="ECO:0007669"/>
    <property type="project" value="InterPro"/>
</dbReference>
<dbReference type="PANTHER" id="PTHR43708">
    <property type="entry name" value="CONSERVED EXPRESSED OXIDOREDUCTASE (EUROFUNG)"/>
    <property type="match status" value="1"/>
</dbReference>
<dbReference type="SUPFAM" id="SSF55347">
    <property type="entry name" value="Glyceraldehyde-3-phosphate dehydrogenase-like, C-terminal domain"/>
    <property type="match status" value="1"/>
</dbReference>
<organism evidence="3">
    <name type="scientific">marine metagenome</name>
    <dbReference type="NCBI Taxonomy" id="408172"/>
    <lineage>
        <taxon>unclassified sequences</taxon>
        <taxon>metagenomes</taxon>
        <taxon>ecological metagenomes</taxon>
    </lineage>
</organism>
<accession>A0A382AXB2</accession>
<dbReference type="InterPro" id="IPR055170">
    <property type="entry name" value="GFO_IDH_MocA-like_dom"/>
</dbReference>
<dbReference type="InterPro" id="IPR036291">
    <property type="entry name" value="NAD(P)-bd_dom_sf"/>
</dbReference>
<dbReference type="InterPro" id="IPR000683">
    <property type="entry name" value="Gfo/Idh/MocA-like_OxRdtase_N"/>
</dbReference>
<evidence type="ECO:0000259" key="1">
    <source>
        <dbReference type="Pfam" id="PF01408"/>
    </source>
</evidence>
<dbReference type="AlphaFoldDB" id="A0A382AXB2"/>
<dbReference type="EMBL" id="UINC01027245">
    <property type="protein sequence ID" value="SVB06165.1"/>
    <property type="molecule type" value="Genomic_DNA"/>
</dbReference>
<feature type="domain" description="GFO/IDH/MocA-like oxidoreductase" evidence="2">
    <location>
        <begin position="101"/>
        <end position="213"/>
    </location>
</feature>
<dbReference type="InterPro" id="IPR051317">
    <property type="entry name" value="Gfo/Idh/MocA_oxidoreduct"/>
</dbReference>
<protein>
    <recommendedName>
        <fullName evidence="4">Gfo/Idh/MocA-like oxidoreductase N-terminal domain-containing protein</fullName>
    </recommendedName>
</protein>
<sequence length="310" mass="34954">VAVCDHDTNRARSMAGRYGIPMVFDDLETMLDQTRPEVVDIITPPDTHESLAGIALAAGAAVICQKPLAPDLATAQRMVEAAEQHNAFFAVHENFRFQPWYQEIRTLLARETLGDLYTASFRLRPGDGQGSNAYLERQPYFQQMERFLVHETGIHFIDTYRYLFGEIQRVYADLRQLNPAIAGEDAGMILFDFKSGIRGLWDANRLADHAAKDTRLTMGEMLIEGSDAALRLDGAGKLFIRFKGGVESPHPYDWRDRGFAGDSVFACQRHLVQCILERRTSPISGREYLRNLAIEEAVYQSSHKGEIIEV</sequence>
<evidence type="ECO:0000259" key="2">
    <source>
        <dbReference type="Pfam" id="PF22725"/>
    </source>
</evidence>
<dbReference type="Gene3D" id="3.40.50.720">
    <property type="entry name" value="NAD(P)-binding Rossmann-like Domain"/>
    <property type="match status" value="1"/>
</dbReference>
<feature type="domain" description="Gfo/Idh/MocA-like oxidoreductase N-terminal" evidence="1">
    <location>
        <begin position="1"/>
        <end position="91"/>
    </location>
</feature>
<dbReference type="Gene3D" id="3.30.360.10">
    <property type="entry name" value="Dihydrodipicolinate Reductase, domain 2"/>
    <property type="match status" value="1"/>
</dbReference>
<gene>
    <name evidence="3" type="ORF">METZ01_LOCUS159019</name>
</gene>
<dbReference type="PANTHER" id="PTHR43708:SF8">
    <property type="entry name" value="OXIDOREDUCTASE"/>
    <property type="match status" value="1"/>
</dbReference>
<proteinExistence type="predicted"/>
<dbReference type="Pfam" id="PF22725">
    <property type="entry name" value="GFO_IDH_MocA_C3"/>
    <property type="match status" value="1"/>
</dbReference>
<reference evidence="3" key="1">
    <citation type="submission" date="2018-05" db="EMBL/GenBank/DDBJ databases">
        <authorList>
            <person name="Lanie J.A."/>
            <person name="Ng W.-L."/>
            <person name="Kazmierczak K.M."/>
            <person name="Andrzejewski T.M."/>
            <person name="Davidsen T.M."/>
            <person name="Wayne K.J."/>
            <person name="Tettelin H."/>
            <person name="Glass J.I."/>
            <person name="Rusch D."/>
            <person name="Podicherti R."/>
            <person name="Tsui H.-C.T."/>
            <person name="Winkler M.E."/>
        </authorList>
    </citation>
    <scope>NUCLEOTIDE SEQUENCE</scope>
</reference>
<dbReference type="SUPFAM" id="SSF51735">
    <property type="entry name" value="NAD(P)-binding Rossmann-fold domains"/>
    <property type="match status" value="1"/>
</dbReference>
<evidence type="ECO:0008006" key="4">
    <source>
        <dbReference type="Google" id="ProtNLM"/>
    </source>
</evidence>